<reference evidence="2 3" key="1">
    <citation type="submission" date="2020-09" db="EMBL/GenBank/DDBJ databases">
        <title>Biosynthesis of the nuclear factor of activated T cells inhibitor NFAT-133 and its congeners in Streptomyces pactum.</title>
        <authorList>
            <person name="Zhou W."/>
            <person name="Posri P."/>
            <person name="Abugrain M.E."/>
            <person name="Weisberg A.J."/>
            <person name="Chang J.H."/>
            <person name="Mahmud T."/>
        </authorList>
    </citation>
    <scope>NUCLEOTIDE SEQUENCE [LARGE SCALE GENOMIC DNA]</scope>
    <source>
        <strain evidence="2 3">ATCC 27456</strain>
    </source>
</reference>
<name>A0ABS0NIP6_9ACTN</name>
<sequence>MTPDGCPLTFGQRVRRVRERNGQTRAVVGGLVGRSAEWVKAIENGRLKTPRLPLLLRLADVLGVDDISELTGDERGLATTHTKSAHAALSAVRDALTTYQLNDRDERPDVAAHLLGRVREAWSLWHGAGEHRTRVAAVLPDLLGDLQHATRSLIGADRRRVLVGLAETYHLAQLYLSFQPAPELVFLTGDRSMSAAQDADSPRAMASAAWYMNHVFRDAGEQHEARVDLAMRAAHLLKPENSAEDLARWGLLHLAAALSYAKIGQRGNAERFWDLADDAAKRLGDGYAHPYLIFGRGMVDAYAVTMYADLVRGRDAVDAAHGADLAPMPSATRRSFHTIESARAYSLQGEHVAVVHLLKKALDISPETARYNVFARATVTELAGSPSRVIRDDVRHLAHRLGVQAA</sequence>
<dbReference type="SUPFAM" id="SSF47413">
    <property type="entry name" value="lambda repressor-like DNA-binding domains"/>
    <property type="match status" value="1"/>
</dbReference>
<dbReference type="InterPro" id="IPR010982">
    <property type="entry name" value="Lambda_DNA-bd_dom_sf"/>
</dbReference>
<dbReference type="PROSITE" id="PS50943">
    <property type="entry name" value="HTH_CROC1"/>
    <property type="match status" value="1"/>
</dbReference>
<accession>A0ABS0NIP6</accession>
<dbReference type="SMART" id="SM00530">
    <property type="entry name" value="HTH_XRE"/>
    <property type="match status" value="1"/>
</dbReference>
<dbReference type="EMBL" id="JACYXC010000001">
    <property type="protein sequence ID" value="MBH5335070.1"/>
    <property type="molecule type" value="Genomic_DNA"/>
</dbReference>
<evidence type="ECO:0000259" key="1">
    <source>
        <dbReference type="PROSITE" id="PS50943"/>
    </source>
</evidence>
<dbReference type="Pfam" id="PF13560">
    <property type="entry name" value="HTH_31"/>
    <property type="match status" value="1"/>
</dbReference>
<proteinExistence type="predicted"/>
<evidence type="ECO:0000313" key="3">
    <source>
        <dbReference type="Proteomes" id="UP000807371"/>
    </source>
</evidence>
<dbReference type="Gene3D" id="1.10.260.40">
    <property type="entry name" value="lambda repressor-like DNA-binding domains"/>
    <property type="match status" value="1"/>
</dbReference>
<organism evidence="2 3">
    <name type="scientific">Streptomyces pactum</name>
    <dbReference type="NCBI Taxonomy" id="68249"/>
    <lineage>
        <taxon>Bacteria</taxon>
        <taxon>Bacillati</taxon>
        <taxon>Actinomycetota</taxon>
        <taxon>Actinomycetes</taxon>
        <taxon>Kitasatosporales</taxon>
        <taxon>Streptomycetaceae</taxon>
        <taxon>Streptomyces</taxon>
    </lineage>
</organism>
<evidence type="ECO:0000313" key="2">
    <source>
        <dbReference type="EMBL" id="MBH5335070.1"/>
    </source>
</evidence>
<comment type="caution">
    <text evidence="2">The sequence shown here is derived from an EMBL/GenBank/DDBJ whole genome shotgun (WGS) entry which is preliminary data.</text>
</comment>
<gene>
    <name evidence="2" type="ORF">IHE55_09785</name>
</gene>
<dbReference type="InterPro" id="IPR001387">
    <property type="entry name" value="Cro/C1-type_HTH"/>
</dbReference>
<keyword evidence="3" id="KW-1185">Reference proteome</keyword>
<protein>
    <submittedName>
        <fullName evidence="2">Helix-turn-helix domain-containing protein</fullName>
    </submittedName>
</protein>
<feature type="domain" description="HTH cro/C1-type" evidence="1">
    <location>
        <begin position="42"/>
        <end position="70"/>
    </location>
</feature>
<dbReference type="Proteomes" id="UP000807371">
    <property type="component" value="Unassembled WGS sequence"/>
</dbReference>